<dbReference type="InterPro" id="IPR015126">
    <property type="entry name" value="Mu_I-gamma"/>
</dbReference>
<dbReference type="InterPro" id="IPR012337">
    <property type="entry name" value="RNaseH-like_sf"/>
</dbReference>
<feature type="region of interest" description="Disordered" evidence="1">
    <location>
        <begin position="653"/>
        <end position="691"/>
    </location>
</feature>
<dbReference type="InterPro" id="IPR036397">
    <property type="entry name" value="RNaseH_sf"/>
</dbReference>
<dbReference type="Gene3D" id="1.10.10.60">
    <property type="entry name" value="Homeodomain-like"/>
    <property type="match status" value="2"/>
</dbReference>
<proteinExistence type="predicted"/>
<dbReference type="SUPFAM" id="SSF46955">
    <property type="entry name" value="Putative DNA-binding domain"/>
    <property type="match status" value="1"/>
</dbReference>
<dbReference type="Pfam" id="PF09039">
    <property type="entry name" value="HTH_Tnp_Mu_2"/>
    <property type="match status" value="1"/>
</dbReference>
<dbReference type="PROSITE" id="PS51702">
    <property type="entry name" value="HTH_MU"/>
    <property type="match status" value="1"/>
</dbReference>
<reference evidence="4 5" key="1">
    <citation type="submission" date="2020-09" db="EMBL/GenBank/DDBJ databases">
        <title>The genome sequence of type strain Labrenzia polysiphoniae KACC 19711.</title>
        <authorList>
            <person name="Liu Y."/>
        </authorList>
    </citation>
    <scope>NUCLEOTIDE SEQUENCE [LARGE SCALE GENOMIC DNA]</scope>
    <source>
        <strain evidence="4 5">KACC 19711</strain>
    </source>
</reference>
<feature type="compositionally biased region" description="Basic and acidic residues" evidence="1">
    <location>
        <begin position="591"/>
        <end position="600"/>
    </location>
</feature>
<dbReference type="Pfam" id="PF09299">
    <property type="entry name" value="Mu-transpos_C"/>
    <property type="match status" value="1"/>
</dbReference>
<dbReference type="EMBL" id="JACYXJ010000003">
    <property type="protein sequence ID" value="MBD8876183.1"/>
    <property type="molecule type" value="Genomic_DNA"/>
</dbReference>
<feature type="domain" description="Integrase catalytic" evidence="2">
    <location>
        <begin position="244"/>
        <end position="393"/>
    </location>
</feature>
<dbReference type="InterPro" id="IPR001584">
    <property type="entry name" value="Integrase_cat-core"/>
</dbReference>
<accession>A0ABR9C8F8</accession>
<feature type="region of interest" description="Disordered" evidence="1">
    <location>
        <begin position="590"/>
        <end position="619"/>
    </location>
</feature>
<evidence type="ECO:0000313" key="5">
    <source>
        <dbReference type="Proteomes" id="UP000615687"/>
    </source>
</evidence>
<feature type="domain" description="HTH Mu-type" evidence="3">
    <location>
        <begin position="3"/>
        <end position="74"/>
    </location>
</feature>
<dbReference type="Gene3D" id="2.30.30.130">
    <property type="entry name" value="Transposase, Mu, C-terminal"/>
    <property type="match status" value="1"/>
</dbReference>
<protein>
    <submittedName>
        <fullName evidence="4">Mu transposase C-terminal domain-containing protein</fullName>
    </submittedName>
</protein>
<dbReference type="SUPFAM" id="SSF53098">
    <property type="entry name" value="Ribonuclease H-like"/>
    <property type="match status" value="1"/>
</dbReference>
<evidence type="ECO:0000256" key="1">
    <source>
        <dbReference type="SAM" id="MobiDB-lite"/>
    </source>
</evidence>
<keyword evidence="5" id="KW-1185">Reference proteome</keyword>
<sequence length="691" mass="77154">MISWFSLSELAAAHLPDLPQTRQGLEAVAKAEGWRDNPLYARKRKGRGGGLEYHIALLPRPAQLRLAIISEPSSDDEDKNALRRRKDLWKRYDALSDTNKSLCQDRLNALQEVEDLKSAGLTQTAAMRMAAKRAGIATATLYAWLGQIQGKAREDWLAALAPKPSASESQDRAECHPDAWDTFKSDYLRPEQPSLSACYRRVVSVAREYDWGKIPSERSLRRRLDAEVPRAVQVLAREGRDKAKALYPPQRRTRHHLHAMEAVNMDGHKLDVFARMPNGDIIRPCLVALQDLYSGKFVSWRLAETENKETVRLTIGDMVERYGIPDKITLDNGRAFASKWITGGAKTRYRFKVREEDPRGLLVALGIDLSWTKPFSGQSKPIERAFRDLTDDIARHPACAGAYTGNSPDAKPENYASRAVPFEDLKLHVDGQIHEHNLRAGRKAANCAGRSFEETFEASLADPATIVRWPTNAQRALWLLASEAFKARKGNGEIHLYGNRFWHPALTAHAGKRVIIRFDPDHLTRPLKVYDLTNALICEADCVADTGFHDVDAARVHERSRSAWTKAVNQERRTHAALSAAQLADIYAKGAPKDASRQASEDASSEQKTPNIPRLVPELNIRTAVHRPPSDEGTQDEAVEHSFARALKLVRGSGPIDHINDPAFDPESDQSSDEASNQIEPNSLAYGSQKP</sequence>
<dbReference type="Gene3D" id="3.30.420.10">
    <property type="entry name" value="Ribonuclease H-like superfamily/Ribonuclease H"/>
    <property type="match status" value="1"/>
</dbReference>
<dbReference type="SUPFAM" id="SSF46689">
    <property type="entry name" value="Homeodomain-like"/>
    <property type="match status" value="2"/>
</dbReference>
<evidence type="ECO:0000313" key="4">
    <source>
        <dbReference type="EMBL" id="MBD8876183.1"/>
    </source>
</evidence>
<dbReference type="RefSeq" id="WP_192108676.1">
    <property type="nucleotide sequence ID" value="NZ_JACYXJ010000003.1"/>
</dbReference>
<organism evidence="4 5">
    <name type="scientific">Roseibium polysiphoniae</name>
    <dbReference type="NCBI Taxonomy" id="2571221"/>
    <lineage>
        <taxon>Bacteria</taxon>
        <taxon>Pseudomonadati</taxon>
        <taxon>Pseudomonadota</taxon>
        <taxon>Alphaproteobacteria</taxon>
        <taxon>Hyphomicrobiales</taxon>
        <taxon>Stappiaceae</taxon>
        <taxon>Roseibium</taxon>
    </lineage>
</organism>
<name>A0ABR9C8F8_9HYPH</name>
<dbReference type="Pfam" id="PF02914">
    <property type="entry name" value="DDE_2"/>
    <property type="match status" value="1"/>
</dbReference>
<evidence type="ECO:0000259" key="3">
    <source>
        <dbReference type="PROSITE" id="PS51702"/>
    </source>
</evidence>
<dbReference type="Proteomes" id="UP000615687">
    <property type="component" value="Unassembled WGS sequence"/>
</dbReference>
<dbReference type="Gene3D" id="1.10.10.10">
    <property type="entry name" value="Winged helix-like DNA-binding domain superfamily/Winged helix DNA-binding domain"/>
    <property type="match status" value="1"/>
</dbReference>
<dbReference type="InterPro" id="IPR009061">
    <property type="entry name" value="DNA-bd_dom_put_sf"/>
</dbReference>
<dbReference type="InterPro" id="IPR036388">
    <property type="entry name" value="WH-like_DNA-bd_sf"/>
</dbReference>
<gene>
    <name evidence="4" type="ORF">IG617_07795</name>
</gene>
<dbReference type="Pfam" id="PF02316">
    <property type="entry name" value="HTH_Tnp_Mu_1"/>
    <property type="match status" value="1"/>
</dbReference>
<dbReference type="InterPro" id="IPR004189">
    <property type="entry name" value="Phage_Mu_transposase"/>
</dbReference>
<dbReference type="InterPro" id="IPR003314">
    <property type="entry name" value="Mu-type_HTH"/>
</dbReference>
<dbReference type="InterPro" id="IPR015378">
    <property type="entry name" value="Transposase-like_Mu_C"/>
</dbReference>
<comment type="caution">
    <text evidence="4">The sequence shown here is derived from an EMBL/GenBank/DDBJ whole genome shotgun (WGS) entry which is preliminary data.</text>
</comment>
<dbReference type="InterPro" id="IPR009004">
    <property type="entry name" value="Transposase_Mu_C"/>
</dbReference>
<dbReference type="InterPro" id="IPR009057">
    <property type="entry name" value="Homeodomain-like_sf"/>
</dbReference>
<dbReference type="PROSITE" id="PS50994">
    <property type="entry name" value="INTEGRASE"/>
    <property type="match status" value="1"/>
</dbReference>
<evidence type="ECO:0000259" key="2">
    <source>
        <dbReference type="PROSITE" id="PS50994"/>
    </source>
</evidence>
<dbReference type="SUPFAM" id="SSF50610">
    <property type="entry name" value="mu transposase, C-terminal domain"/>
    <property type="match status" value="1"/>
</dbReference>
<feature type="compositionally biased region" description="Polar residues" evidence="1">
    <location>
        <begin position="601"/>
        <end position="610"/>
    </location>
</feature>